<dbReference type="InterPro" id="IPR011009">
    <property type="entry name" value="Kinase-like_dom_sf"/>
</dbReference>
<dbReference type="Pfam" id="PF00069">
    <property type="entry name" value="Pkinase"/>
    <property type="match status" value="1"/>
</dbReference>
<dbReference type="PANTHER" id="PTHR24345">
    <property type="entry name" value="SERINE/THREONINE-PROTEIN KINASE PLK"/>
    <property type="match status" value="1"/>
</dbReference>
<feature type="region of interest" description="Disordered" evidence="2">
    <location>
        <begin position="353"/>
        <end position="372"/>
    </location>
</feature>
<feature type="compositionally biased region" description="Acidic residues" evidence="2">
    <location>
        <begin position="1135"/>
        <end position="1151"/>
    </location>
</feature>
<gene>
    <name evidence="4" type="ORF">BLNAU_16235</name>
</gene>
<feature type="domain" description="Protein kinase" evidence="3">
    <location>
        <begin position="352"/>
        <end position="602"/>
    </location>
</feature>
<dbReference type="Proteomes" id="UP001281761">
    <property type="component" value="Unassembled WGS sequence"/>
</dbReference>
<feature type="region of interest" description="Disordered" evidence="2">
    <location>
        <begin position="188"/>
        <end position="341"/>
    </location>
</feature>
<feature type="region of interest" description="Disordered" evidence="2">
    <location>
        <begin position="987"/>
        <end position="1009"/>
    </location>
</feature>
<evidence type="ECO:0000259" key="3">
    <source>
        <dbReference type="PROSITE" id="PS50011"/>
    </source>
</evidence>
<feature type="region of interest" description="Disordered" evidence="2">
    <location>
        <begin position="728"/>
        <end position="885"/>
    </location>
</feature>
<dbReference type="Gene3D" id="1.10.510.10">
    <property type="entry name" value="Transferase(Phosphotransferase) domain 1"/>
    <property type="match status" value="1"/>
</dbReference>
<sequence>MCGLPLAKVGLPLAQKADCPYPFFQADSLLRLKFKVSQFIDDVLQRPLGKKVHHAAKDGDLFDFLKVVLPDLDVKVNRTGSNMFVQIERIREFNNVLCKRFGFRNEDIVDPMSVARDSKNAMIQVYNLLHRLIKKMTALGLTDVKLKTDKECPIFSAAEVTEAKEELQAAEEESREAGKTVVIAMHHDDAGRQKEDEEQYHREEEERLRREEEEKRRQEEMERQKQEEERLKQEQEEQLRRDEEERLQKEEEEKRQKEEEERIAREKEEEEEKLRHEEEERQRQEEDRLREEEEEKHQQEEAEKKLREEMEAQKVADEEQQRLEQASSLTDDDQRPVIRSTHSLRMPTLKDYTFVEDKRKPGSASVSEGIHKHSQKRVLIHIFPERDTPSTQNYGEKIRQTQLISLQSVIPILETFSVDNERVIVSEVPSGQALSEIISEHHTNGGSFDESGVLDYLSLVVAALEDIHKEGLYHGAIIPDHIYLKGNEAELANFGMAPYIQANSSTDGVVEVPFPQDEELSQETDIFQIGCLVSEIVTGSRAKLDQEDYGEYLQTLENLKNVGDDFSYLTRQLVSTLVDKEPSQRPTLKTVAGIGTISERILKNRLNQHESAKAETKSALKELKSTEDRLQALNTEIAEMEDMIQKLQHPNVLKARAERIARKTEIYAQIKEVEEQNEIVGGSESQEDLDEKAELAKVQRATLEEELEAIKKEDIDEDRLHHLLRSYENEIAPIEEEEETKEETIKQDEEGEQEEDTNVETERKEDVAQIEEIVTAPTEPKQEPAPKDDDEEEDLMAQLMAGAQEGGPDSEGEKEPEDDAEMKMDDDDDQAVEPQLEDDIEPEEGQPPPETSDEPEQPTITDEIAESDEQETRPVTPQEDSKVANTFFAAPVEEVEEFEEILTEKEEEAYSEARRHKDEFDMDAQAHKFESQMKGNWRYLMEYEDMGLIEDDYRYLDEKANRVIQREVGAMQRAALILHDYEKRKEDMEKGISNSSTDQEKHKEPAEQKQRFEDFMTREKERVSRQIALEKNKGKISADRTFDGIYKFERVDVLSLPEFDDSDLNELEEWVKDVTAQEEVRSAEKQAEIAAFHERMKEREERIKNGEEDESNGVEMVCPVDDTFLDEFEMLNGDTMEDVEEQATDDSDAEKEETRRGRGPHWRSPICDDLRRFHTKRMVEPNNPEKVRSAQLIPINLLVPSDVDVFEGIRPIVSDGEVESMIGQLGEAIEKKDVSSLRKINLQLIVTSGVLKNMIDNSSHAIARSVVSVGSEEVAMKSFRRVKAMEAPEITTKLINMMEELNMPEMIHTVCVLSSVEANAQAILKSYKHTTLLQMLQNHPERAKGHNVSGEEQKIQSLVVTRLIDTLSLLSDVAVSMESSLFEQETIQFIFGRIHRTRDGESIEHAGLIHFVKNYVTFCKTKRVTVTQLDTIKNLANRFIHSLTLANEEAVLDVVFILLYLLEDQSMLLPLRKDFIVSWIFEALNADFALPTLPALAQLWWMVSKECVFSQEECDFVSKTCNKVVSNVASAMSILFLEDLASLQPREKLDWMTPANRDRLLVCLLLLCWLTRSHIIMYSPELASLVSDSGLFATLVSQSHGPLDTFTLFVLVTTLSGVMSVQTQTKGDAAESEHAVAGHFVMLPQIVGLINTKTDNTRLQASLFNILHGILHYDADPSVPDIFKLMEKRNDPRCSLEIITTIVTERLKTVAGGSGVGDAVAFWIDKPLPTSTKLDFPDAVDRTEHSANGLYSVDTDRLERLRGGNGKSEGKVKRTIETDRARTLMEDIGVFFLAKDGEMRSNPVFSSHLFASSLNDTTEPVLHLVCSLSDCLHDLFIPLKHDPSKRRTFVTRHSNSDTLPSLIALLSKLYTSSIPLYRLSFIVPATHSAHPAVTPSAGATNPTEGVVEGTIVAAFRPALYFLKIVERSVLSLSTVIRSFSKREKGEGKKEGELLIPADKVKKWLDKKDAFTIAMMGLLTRHSTCPPPGTLCSQRVTVDPKETKDTREYGLQSEKSEEVCGNVCYALVEMGASNGFGSALRAQRLICKELWPNNKAFRKGQ</sequence>
<feature type="compositionally biased region" description="Acidic residues" evidence="2">
    <location>
        <begin position="749"/>
        <end position="759"/>
    </location>
</feature>
<evidence type="ECO:0000313" key="4">
    <source>
        <dbReference type="EMBL" id="KAK2948892.1"/>
    </source>
</evidence>
<dbReference type="SUPFAM" id="SSF56112">
    <property type="entry name" value="Protein kinase-like (PK-like)"/>
    <property type="match status" value="1"/>
</dbReference>
<name>A0ABQ9X8K3_9EUKA</name>
<feature type="coiled-coil region" evidence="1">
    <location>
        <begin position="606"/>
        <end position="650"/>
    </location>
</feature>
<feature type="compositionally biased region" description="Basic and acidic residues" evidence="2">
    <location>
        <begin position="998"/>
        <end position="1009"/>
    </location>
</feature>
<evidence type="ECO:0000313" key="5">
    <source>
        <dbReference type="Proteomes" id="UP001281761"/>
    </source>
</evidence>
<proteinExistence type="predicted"/>
<feature type="region of interest" description="Disordered" evidence="2">
    <location>
        <begin position="1135"/>
        <end position="1163"/>
    </location>
</feature>
<organism evidence="4 5">
    <name type="scientific">Blattamonas nauphoetae</name>
    <dbReference type="NCBI Taxonomy" id="2049346"/>
    <lineage>
        <taxon>Eukaryota</taxon>
        <taxon>Metamonada</taxon>
        <taxon>Preaxostyla</taxon>
        <taxon>Oxymonadida</taxon>
        <taxon>Blattamonas</taxon>
    </lineage>
</organism>
<keyword evidence="1" id="KW-0175">Coiled coil</keyword>
<dbReference type="SMART" id="SM00220">
    <property type="entry name" value="S_TKc"/>
    <property type="match status" value="1"/>
</dbReference>
<protein>
    <recommendedName>
        <fullName evidence="3">Protein kinase domain-containing protein</fullName>
    </recommendedName>
</protein>
<evidence type="ECO:0000256" key="2">
    <source>
        <dbReference type="SAM" id="MobiDB-lite"/>
    </source>
</evidence>
<evidence type="ECO:0000256" key="1">
    <source>
        <dbReference type="SAM" id="Coils"/>
    </source>
</evidence>
<comment type="caution">
    <text evidence="4">The sequence shown here is derived from an EMBL/GenBank/DDBJ whole genome shotgun (WGS) entry which is preliminary data.</text>
</comment>
<feature type="compositionally biased region" description="Basic and acidic residues" evidence="2">
    <location>
        <begin position="188"/>
        <end position="322"/>
    </location>
</feature>
<feature type="compositionally biased region" description="Acidic residues" evidence="2">
    <location>
        <begin position="808"/>
        <end position="844"/>
    </location>
</feature>
<dbReference type="InterPro" id="IPR000719">
    <property type="entry name" value="Prot_kinase_dom"/>
</dbReference>
<dbReference type="PROSITE" id="PS50011">
    <property type="entry name" value="PROTEIN_KINASE_DOM"/>
    <property type="match status" value="1"/>
</dbReference>
<dbReference type="EMBL" id="JARBJD010000167">
    <property type="protein sequence ID" value="KAK2948892.1"/>
    <property type="molecule type" value="Genomic_DNA"/>
</dbReference>
<keyword evidence="5" id="KW-1185">Reference proteome</keyword>
<reference evidence="4 5" key="1">
    <citation type="journal article" date="2022" name="bioRxiv">
        <title>Genomics of Preaxostyla Flagellates Illuminates Evolutionary Transitions and the Path Towards Mitochondrial Loss.</title>
        <authorList>
            <person name="Novak L.V.F."/>
            <person name="Treitli S.C."/>
            <person name="Pyrih J."/>
            <person name="Halakuc P."/>
            <person name="Pipaliya S.V."/>
            <person name="Vacek V."/>
            <person name="Brzon O."/>
            <person name="Soukal P."/>
            <person name="Eme L."/>
            <person name="Dacks J.B."/>
            <person name="Karnkowska A."/>
            <person name="Elias M."/>
            <person name="Hampl V."/>
        </authorList>
    </citation>
    <scope>NUCLEOTIDE SEQUENCE [LARGE SCALE GENOMIC DNA]</scope>
    <source>
        <strain evidence="4">NAU3</strain>
        <tissue evidence="4">Gut</tissue>
    </source>
</reference>
<accession>A0ABQ9X8K3</accession>